<gene>
    <name evidence="1" type="ORF">HMH01_02975</name>
</gene>
<evidence type="ECO:0000313" key="2">
    <source>
        <dbReference type="Proteomes" id="UP000572377"/>
    </source>
</evidence>
<organism evidence="1 2">
    <name type="scientific">Halovulum dunhuangense</name>
    <dbReference type="NCBI Taxonomy" id="1505036"/>
    <lineage>
        <taxon>Bacteria</taxon>
        <taxon>Pseudomonadati</taxon>
        <taxon>Pseudomonadota</taxon>
        <taxon>Alphaproteobacteria</taxon>
        <taxon>Rhodobacterales</taxon>
        <taxon>Paracoccaceae</taxon>
        <taxon>Halovulum</taxon>
    </lineage>
</organism>
<dbReference type="SUPFAM" id="SSF53335">
    <property type="entry name" value="S-adenosyl-L-methionine-dependent methyltransferases"/>
    <property type="match status" value="1"/>
</dbReference>
<dbReference type="EMBL" id="JABFBC010000001">
    <property type="protein sequence ID" value="NNU79392.1"/>
    <property type="molecule type" value="Genomic_DNA"/>
</dbReference>
<evidence type="ECO:0000313" key="1">
    <source>
        <dbReference type="EMBL" id="NNU79392.1"/>
    </source>
</evidence>
<dbReference type="InterPro" id="IPR029063">
    <property type="entry name" value="SAM-dependent_MTases_sf"/>
</dbReference>
<name>A0A849KZ97_9RHOB</name>
<reference evidence="1 2" key="1">
    <citation type="submission" date="2020-05" db="EMBL/GenBank/DDBJ databases">
        <title>Gimesia benthica sp. nov., a novel planctomycete isolated from a deep-sea water sample of the Northwest Indian Ocean.</title>
        <authorList>
            <person name="Wang J."/>
            <person name="Ruan C."/>
            <person name="Song L."/>
            <person name="Zhu Y."/>
            <person name="Li A."/>
            <person name="Zheng X."/>
            <person name="Wang L."/>
            <person name="Lu Z."/>
            <person name="Huang Y."/>
            <person name="Du W."/>
            <person name="Zhou Y."/>
            <person name="Huang L."/>
            <person name="Dai X."/>
        </authorList>
    </citation>
    <scope>NUCLEOTIDE SEQUENCE [LARGE SCALE GENOMIC DNA]</scope>
    <source>
        <strain evidence="1 2">YYQ-30</strain>
    </source>
</reference>
<dbReference type="Gene3D" id="3.40.50.150">
    <property type="entry name" value="Vaccinia Virus protein VP39"/>
    <property type="match status" value="1"/>
</dbReference>
<comment type="caution">
    <text evidence="1">The sequence shown here is derived from an EMBL/GenBank/DDBJ whole genome shotgun (WGS) entry which is preliminary data.</text>
</comment>
<sequence length="256" mass="28661">MRDPYIFSRMHRIPGYLDPGDALILRALLGHQNASGYRGGAAEIGIYYGRSFFLIERQLRTDERALAIDLFDAGDQKSGRKRLESFTERARDMGCVLSEGQVIRADSRTLAPEDIIARIGRVRMFSIDGGHGLAHVRADADLAAATLSPEGVIVFDDFCNPEWPEVTAAILDFLRANWDRLRPFAVSQKKLYIAHTGIGAEYGAALDRAEGLRRLPRAPVNLFGHTALRVSHRLWQRIGYEILCRMGLGRMSAMLY</sequence>
<proteinExistence type="predicted"/>
<dbReference type="GO" id="GO:0008168">
    <property type="term" value="F:methyltransferase activity"/>
    <property type="evidence" value="ECO:0007669"/>
    <property type="project" value="UniProtKB-KW"/>
</dbReference>
<keyword evidence="1" id="KW-0808">Transferase</keyword>
<dbReference type="Proteomes" id="UP000572377">
    <property type="component" value="Unassembled WGS sequence"/>
</dbReference>
<accession>A0A849KZ97</accession>
<keyword evidence="1" id="KW-0489">Methyltransferase</keyword>
<dbReference type="AlphaFoldDB" id="A0A849KZ97"/>
<dbReference type="GO" id="GO:0032259">
    <property type="term" value="P:methylation"/>
    <property type="evidence" value="ECO:0007669"/>
    <property type="project" value="UniProtKB-KW"/>
</dbReference>
<dbReference type="RefSeq" id="WP_171322317.1">
    <property type="nucleotide sequence ID" value="NZ_JABFBC010000001.1"/>
</dbReference>
<protein>
    <submittedName>
        <fullName evidence="1">Class I SAM-dependent methyltransferase</fullName>
    </submittedName>
</protein>
<dbReference type="Pfam" id="PF13578">
    <property type="entry name" value="Methyltransf_24"/>
    <property type="match status" value="1"/>
</dbReference>
<keyword evidence="2" id="KW-1185">Reference proteome</keyword>